<gene>
    <name evidence="1" type="ORF">CR203_20770</name>
</gene>
<dbReference type="SFLD" id="SFLDG01140">
    <property type="entry name" value="C2.B:_Phosphomannomutase_and_P"/>
    <property type="match status" value="1"/>
</dbReference>
<dbReference type="GO" id="GO:0016791">
    <property type="term" value="F:phosphatase activity"/>
    <property type="evidence" value="ECO:0007669"/>
    <property type="project" value="TreeGrafter"/>
</dbReference>
<dbReference type="Gene3D" id="3.40.50.1000">
    <property type="entry name" value="HAD superfamily/HAD-like"/>
    <property type="match status" value="1"/>
</dbReference>
<sequence length="278" mass="30739">MQKVIFIDVDGTLVNDHGVIPESAKLAIRKARDNGHLVFICTGRSKAELFPEILEAGFDGIIGAAGGYIEVGSEIILHEQVKKEDVEHLVQFFTEHEIDFYLESNGGLFASKHCKKRIGSLIQNLLAEKPEDKEEIEKGLQPFHDCLIEGEDLVREDINKISFLGSNLPLERITQEFASTFNVIPSTVPSFGNNSGELSVPGIHKATAIAKLLQHLTMDKIDTFAYGDGLNDLEMLEFVQHGIAMGNAKDAIKKVADDITDTHDENGIYNSFKKYGLI</sequence>
<dbReference type="SUPFAM" id="SSF56784">
    <property type="entry name" value="HAD-like"/>
    <property type="match status" value="1"/>
</dbReference>
<dbReference type="InterPro" id="IPR036412">
    <property type="entry name" value="HAD-like_sf"/>
</dbReference>
<keyword evidence="2" id="KW-1185">Reference proteome</keyword>
<dbReference type="Gene3D" id="3.30.1240.10">
    <property type="match status" value="1"/>
</dbReference>
<name>A0A3A9JWV5_9BACI</name>
<dbReference type="PROSITE" id="PS01228">
    <property type="entry name" value="COF_1"/>
    <property type="match status" value="1"/>
</dbReference>
<dbReference type="SFLD" id="SFLDS00003">
    <property type="entry name" value="Haloacid_Dehalogenase"/>
    <property type="match status" value="1"/>
</dbReference>
<dbReference type="GO" id="GO:0000287">
    <property type="term" value="F:magnesium ion binding"/>
    <property type="evidence" value="ECO:0007669"/>
    <property type="project" value="TreeGrafter"/>
</dbReference>
<dbReference type="EMBL" id="PDOE01000017">
    <property type="protein sequence ID" value="RKL65384.1"/>
    <property type="molecule type" value="Genomic_DNA"/>
</dbReference>
<organism evidence="1 2">
    <name type="scientific">Salipaludibacillus neizhouensis</name>
    <dbReference type="NCBI Taxonomy" id="885475"/>
    <lineage>
        <taxon>Bacteria</taxon>
        <taxon>Bacillati</taxon>
        <taxon>Bacillota</taxon>
        <taxon>Bacilli</taxon>
        <taxon>Bacillales</taxon>
        <taxon>Bacillaceae</taxon>
    </lineage>
</organism>
<keyword evidence="1" id="KW-0378">Hydrolase</keyword>
<protein>
    <submittedName>
        <fullName evidence="1">Hydrolase</fullName>
    </submittedName>
</protein>
<reference evidence="1 2" key="1">
    <citation type="submission" date="2017-10" db="EMBL/GenBank/DDBJ databases">
        <title>Bacillus sp. nov., a halophilic bacterium isolated from a Keqin Lake.</title>
        <authorList>
            <person name="Wang H."/>
        </authorList>
    </citation>
    <scope>NUCLEOTIDE SEQUENCE [LARGE SCALE GENOMIC DNA]</scope>
    <source>
        <strain evidence="1 2">KCTC 13187</strain>
    </source>
</reference>
<dbReference type="NCBIfam" id="TIGR00099">
    <property type="entry name" value="Cof-subfamily"/>
    <property type="match status" value="1"/>
</dbReference>
<dbReference type="NCBIfam" id="TIGR01484">
    <property type="entry name" value="HAD-SF-IIB"/>
    <property type="match status" value="1"/>
</dbReference>
<accession>A0A3A9JWV5</accession>
<dbReference type="AlphaFoldDB" id="A0A3A9JWV5"/>
<evidence type="ECO:0000313" key="1">
    <source>
        <dbReference type="EMBL" id="RKL65384.1"/>
    </source>
</evidence>
<dbReference type="OrthoDB" id="9810101at2"/>
<dbReference type="Proteomes" id="UP000281498">
    <property type="component" value="Unassembled WGS sequence"/>
</dbReference>
<comment type="caution">
    <text evidence="1">The sequence shown here is derived from an EMBL/GenBank/DDBJ whole genome shotgun (WGS) entry which is preliminary data.</text>
</comment>
<dbReference type="RefSeq" id="WP_110935509.1">
    <property type="nucleotide sequence ID" value="NZ_KZ614146.1"/>
</dbReference>
<dbReference type="GO" id="GO:0005829">
    <property type="term" value="C:cytosol"/>
    <property type="evidence" value="ECO:0007669"/>
    <property type="project" value="TreeGrafter"/>
</dbReference>
<dbReference type="InterPro" id="IPR000150">
    <property type="entry name" value="Cof"/>
</dbReference>
<dbReference type="InterPro" id="IPR006379">
    <property type="entry name" value="HAD-SF_hydro_IIB"/>
</dbReference>
<evidence type="ECO:0000313" key="2">
    <source>
        <dbReference type="Proteomes" id="UP000281498"/>
    </source>
</evidence>
<dbReference type="Pfam" id="PF08282">
    <property type="entry name" value="Hydrolase_3"/>
    <property type="match status" value="1"/>
</dbReference>
<dbReference type="InterPro" id="IPR023214">
    <property type="entry name" value="HAD_sf"/>
</dbReference>
<dbReference type="PANTHER" id="PTHR10000:SF25">
    <property type="entry name" value="PHOSPHATASE YKRA-RELATED"/>
    <property type="match status" value="1"/>
</dbReference>
<dbReference type="PANTHER" id="PTHR10000">
    <property type="entry name" value="PHOSPHOSERINE PHOSPHATASE"/>
    <property type="match status" value="1"/>
</dbReference>
<proteinExistence type="predicted"/>